<reference evidence="1 2" key="1">
    <citation type="journal article" date="2021" name="Commun. Biol.">
        <title>The genome of Shorea leprosula (Dipterocarpaceae) highlights the ecological relevance of drought in aseasonal tropical rainforests.</title>
        <authorList>
            <person name="Ng K.K.S."/>
            <person name="Kobayashi M.J."/>
            <person name="Fawcett J.A."/>
            <person name="Hatakeyama M."/>
            <person name="Paape T."/>
            <person name="Ng C.H."/>
            <person name="Ang C.C."/>
            <person name="Tnah L.H."/>
            <person name="Lee C.T."/>
            <person name="Nishiyama T."/>
            <person name="Sese J."/>
            <person name="O'Brien M.J."/>
            <person name="Copetti D."/>
            <person name="Mohd Noor M.I."/>
            <person name="Ong R.C."/>
            <person name="Putra M."/>
            <person name="Sireger I.Z."/>
            <person name="Indrioko S."/>
            <person name="Kosugi Y."/>
            <person name="Izuno A."/>
            <person name="Isagi Y."/>
            <person name="Lee S.L."/>
            <person name="Shimizu K.K."/>
        </authorList>
    </citation>
    <scope>NUCLEOTIDE SEQUENCE [LARGE SCALE GENOMIC DNA]</scope>
    <source>
        <strain evidence="1">214</strain>
    </source>
</reference>
<name>A0AAV5IQJ9_9ROSI</name>
<dbReference type="InterPro" id="IPR046960">
    <property type="entry name" value="PPR_At4g14850-like_plant"/>
</dbReference>
<dbReference type="EMBL" id="BPVZ01000017">
    <property type="protein sequence ID" value="GKV01428.1"/>
    <property type="molecule type" value="Genomic_DNA"/>
</dbReference>
<organism evidence="1 2">
    <name type="scientific">Rubroshorea leprosula</name>
    <dbReference type="NCBI Taxonomy" id="152421"/>
    <lineage>
        <taxon>Eukaryota</taxon>
        <taxon>Viridiplantae</taxon>
        <taxon>Streptophyta</taxon>
        <taxon>Embryophyta</taxon>
        <taxon>Tracheophyta</taxon>
        <taxon>Spermatophyta</taxon>
        <taxon>Magnoliopsida</taxon>
        <taxon>eudicotyledons</taxon>
        <taxon>Gunneridae</taxon>
        <taxon>Pentapetalae</taxon>
        <taxon>rosids</taxon>
        <taxon>malvids</taxon>
        <taxon>Malvales</taxon>
        <taxon>Dipterocarpaceae</taxon>
        <taxon>Rubroshorea</taxon>
    </lineage>
</organism>
<dbReference type="Proteomes" id="UP001054252">
    <property type="component" value="Unassembled WGS sequence"/>
</dbReference>
<comment type="caution">
    <text evidence="1">The sequence shown here is derived from an EMBL/GenBank/DDBJ whole genome shotgun (WGS) entry which is preliminary data.</text>
</comment>
<dbReference type="GO" id="GO:0003723">
    <property type="term" value="F:RNA binding"/>
    <property type="evidence" value="ECO:0007669"/>
    <property type="project" value="InterPro"/>
</dbReference>
<evidence type="ECO:0000313" key="1">
    <source>
        <dbReference type="EMBL" id="GKV01428.1"/>
    </source>
</evidence>
<keyword evidence="2" id="KW-1185">Reference proteome</keyword>
<dbReference type="PANTHER" id="PTHR47926">
    <property type="entry name" value="PENTATRICOPEPTIDE REPEAT-CONTAINING PROTEIN"/>
    <property type="match status" value="1"/>
</dbReference>
<accession>A0AAV5IQJ9</accession>
<gene>
    <name evidence="1" type="ORF">SLEP1_g13981</name>
</gene>
<protein>
    <submittedName>
        <fullName evidence="1">Uncharacterized protein</fullName>
    </submittedName>
</protein>
<sequence>MLNMNVGIDNNTFPVLIQASAERLSVFEEKQVHDHVLKMGFDLDVYVGNTLINVYSVCGSGLDACKLFDESPALDIGRLFSGWGRRESEVFVCQDAGKEHYCFQFDDCVVC</sequence>
<dbReference type="GO" id="GO:0009451">
    <property type="term" value="P:RNA modification"/>
    <property type="evidence" value="ECO:0007669"/>
    <property type="project" value="InterPro"/>
</dbReference>
<dbReference type="AlphaFoldDB" id="A0AAV5IQJ9"/>
<dbReference type="InterPro" id="IPR011990">
    <property type="entry name" value="TPR-like_helical_dom_sf"/>
</dbReference>
<dbReference type="Gene3D" id="1.25.40.10">
    <property type="entry name" value="Tetratricopeptide repeat domain"/>
    <property type="match status" value="1"/>
</dbReference>
<evidence type="ECO:0000313" key="2">
    <source>
        <dbReference type="Proteomes" id="UP001054252"/>
    </source>
</evidence>
<proteinExistence type="predicted"/>